<evidence type="ECO:0000256" key="3">
    <source>
        <dbReference type="ARBA" id="ARBA00022630"/>
    </source>
</evidence>
<comment type="similarity">
    <text evidence="2">Belongs to the FAD-binding monooxygenase family.</text>
</comment>
<keyword evidence="6" id="KW-0560">Oxidoreductase</keyword>
<dbReference type="RefSeq" id="WP_177241298.1">
    <property type="nucleotide sequence ID" value="NZ_FOAP01000001.1"/>
</dbReference>
<dbReference type="Proteomes" id="UP000182719">
    <property type="component" value="Unassembled WGS sequence"/>
</dbReference>
<proteinExistence type="inferred from homology"/>
<dbReference type="PANTHER" id="PTHR43098">
    <property type="entry name" value="L-ORNITHINE N(5)-MONOOXYGENASE-RELATED"/>
    <property type="match status" value="1"/>
</dbReference>
<name>A0A1H7H8B6_STIAU</name>
<dbReference type="PRINTS" id="PR00420">
    <property type="entry name" value="RNGMNOXGNASE"/>
</dbReference>
<evidence type="ECO:0000256" key="2">
    <source>
        <dbReference type="ARBA" id="ARBA00010139"/>
    </source>
</evidence>
<protein>
    <submittedName>
        <fullName evidence="8">Predicted flavoprotein CzcO associated with the cation diffusion facilitator CzcD</fullName>
    </submittedName>
</protein>
<sequence>MSETKKGEVSFSPEALKEKYRLEREKRLRPDGNTQYIGLSGLYADFDKDPYVEPGFTRPALTETLDVLIVGGGFGGMLAAARLRQAGVNSFRIVEKGGDFGGTWYWNRYPGAACDVESYVYLPLLEETGYMPTEKYAKAPEIFAHCQRIGRHFGLYKAALFQTQVQQMDWDENARRWRVTTQRGDRLSARFVIVAGGVLHKAKLPGIPGIETFQGHSFHTSRWDYAYTGGGPMGGMRRLADKRVGIIGTGATAVQAIPHLGASAQHLYVFQRTPSGVGVRNNQRTDAQWVKTLQPGWQQERIVNFTAVVSGREQEVDLVRDGWTYLFQDTARRQARSPEEAAELRQLDDYRKMEEIRARVAAIVKDPVTAEALKPYYDPLCKRPCFHDEYLETFNRPNVQLVDTGGKGVERITPAGVVVQGKEYPVDCLIYASGFEVSTEYTRRLGFDIRGRGGKSLRDSWAEGAATLHGMHSRGYPNLLIFSTAQSGWAINFVHILNEQSQHAAYIIERCLKRGIETIEPSEQAQQQWWEVILGELKKKGIIFGGPDCTPGYYNNEGVKSAPSAVRLASMGDTLKFAELLRHWRQGDDLAGLEVTRGEAASHP</sequence>
<dbReference type="Pfam" id="PF13738">
    <property type="entry name" value="Pyr_redox_3"/>
    <property type="match status" value="1"/>
</dbReference>
<organism evidence="8 9">
    <name type="scientific">Stigmatella aurantiaca</name>
    <dbReference type="NCBI Taxonomy" id="41"/>
    <lineage>
        <taxon>Bacteria</taxon>
        <taxon>Pseudomonadati</taxon>
        <taxon>Myxococcota</taxon>
        <taxon>Myxococcia</taxon>
        <taxon>Myxococcales</taxon>
        <taxon>Cystobacterineae</taxon>
        <taxon>Archangiaceae</taxon>
        <taxon>Stigmatella</taxon>
    </lineage>
</organism>
<dbReference type="InterPro" id="IPR036188">
    <property type="entry name" value="FAD/NAD-bd_sf"/>
</dbReference>
<reference evidence="9" key="1">
    <citation type="submission" date="2016-10" db="EMBL/GenBank/DDBJ databases">
        <authorList>
            <person name="Varghese N."/>
            <person name="Submissions S."/>
        </authorList>
    </citation>
    <scope>NUCLEOTIDE SEQUENCE [LARGE SCALE GENOMIC DNA]</scope>
    <source>
        <strain evidence="9">DSM 17044</strain>
    </source>
</reference>
<dbReference type="InterPro" id="IPR050775">
    <property type="entry name" value="FAD-binding_Monooxygenases"/>
</dbReference>
<evidence type="ECO:0000313" key="8">
    <source>
        <dbReference type="EMBL" id="SEK46521.1"/>
    </source>
</evidence>
<evidence type="ECO:0000256" key="5">
    <source>
        <dbReference type="ARBA" id="ARBA00022857"/>
    </source>
</evidence>
<dbReference type="PANTHER" id="PTHR43098:SF4">
    <property type="entry name" value="BLR3857 PROTEIN"/>
    <property type="match status" value="1"/>
</dbReference>
<evidence type="ECO:0000256" key="4">
    <source>
        <dbReference type="ARBA" id="ARBA00022827"/>
    </source>
</evidence>
<accession>A0A1H7H8B6</accession>
<dbReference type="AlphaFoldDB" id="A0A1H7H8B6"/>
<evidence type="ECO:0000256" key="1">
    <source>
        <dbReference type="ARBA" id="ARBA00001974"/>
    </source>
</evidence>
<keyword evidence="5" id="KW-0521">NADP</keyword>
<dbReference type="FunFam" id="3.50.50.60:FF:000341">
    <property type="entry name" value="Baeyer-Villiger monooxygenase"/>
    <property type="match status" value="1"/>
</dbReference>
<evidence type="ECO:0000256" key="6">
    <source>
        <dbReference type="ARBA" id="ARBA00023002"/>
    </source>
</evidence>
<keyword evidence="9" id="KW-1185">Reference proteome</keyword>
<evidence type="ECO:0000313" key="9">
    <source>
        <dbReference type="Proteomes" id="UP000182719"/>
    </source>
</evidence>
<evidence type="ECO:0000256" key="7">
    <source>
        <dbReference type="ARBA" id="ARBA00023033"/>
    </source>
</evidence>
<keyword evidence="4" id="KW-0274">FAD</keyword>
<comment type="cofactor">
    <cofactor evidence="1">
        <name>FAD</name>
        <dbReference type="ChEBI" id="CHEBI:57692"/>
    </cofactor>
</comment>
<dbReference type="Gene3D" id="3.50.50.60">
    <property type="entry name" value="FAD/NAD(P)-binding domain"/>
    <property type="match status" value="2"/>
</dbReference>
<dbReference type="EMBL" id="FOAP01000001">
    <property type="protein sequence ID" value="SEK46521.1"/>
    <property type="molecule type" value="Genomic_DNA"/>
</dbReference>
<dbReference type="GO" id="GO:0004497">
    <property type="term" value="F:monooxygenase activity"/>
    <property type="evidence" value="ECO:0007669"/>
    <property type="project" value="UniProtKB-KW"/>
</dbReference>
<keyword evidence="3" id="KW-0285">Flavoprotein</keyword>
<gene>
    <name evidence="8" type="ORF">SAMN05444354_101643</name>
</gene>
<dbReference type="SUPFAM" id="SSF51905">
    <property type="entry name" value="FAD/NAD(P)-binding domain"/>
    <property type="match status" value="1"/>
</dbReference>
<keyword evidence="7" id="KW-0503">Monooxygenase</keyword>